<evidence type="ECO:0000313" key="2">
    <source>
        <dbReference type="Proteomes" id="UP000070224"/>
    </source>
</evidence>
<accession>A0A134B7D8</accession>
<dbReference type="EMBL" id="LSDK01000084">
    <property type="protein sequence ID" value="KXB75852.1"/>
    <property type="molecule type" value="Genomic_DNA"/>
</dbReference>
<organism evidence="1 2">
    <name type="scientific">Porphyromonas somerae</name>
    <dbReference type="NCBI Taxonomy" id="322095"/>
    <lineage>
        <taxon>Bacteria</taxon>
        <taxon>Pseudomonadati</taxon>
        <taxon>Bacteroidota</taxon>
        <taxon>Bacteroidia</taxon>
        <taxon>Bacteroidales</taxon>
        <taxon>Porphyromonadaceae</taxon>
        <taxon>Porphyromonas</taxon>
    </lineage>
</organism>
<sequence length="102" mass="11567">MIGIQLSSDYEPRIRLVRDEERRIIEGLNLGETLPQNQALILTLHQGELKEAPAVGCGVSDMLLDNQPLYWRARIREQLEMDGQTVNSIKITTSGIHIDAHY</sequence>
<keyword evidence="2" id="KW-1185">Reference proteome</keyword>
<evidence type="ECO:0000313" key="1">
    <source>
        <dbReference type="EMBL" id="KXB75852.1"/>
    </source>
</evidence>
<protein>
    <submittedName>
        <fullName evidence="1">Uncharacterized protein</fullName>
    </submittedName>
</protein>
<dbReference type="PATRIC" id="fig|322095.3.peg.1277"/>
<dbReference type="OrthoDB" id="1095019at2"/>
<dbReference type="RefSeq" id="WP_060935558.1">
    <property type="nucleotide sequence ID" value="NZ_KQ960447.1"/>
</dbReference>
<dbReference type="AlphaFoldDB" id="A0A134B7D8"/>
<proteinExistence type="predicted"/>
<name>A0A134B7D8_9PORP</name>
<dbReference type="STRING" id="322095.HMPREF3185_01292"/>
<gene>
    <name evidence="1" type="ORF">HMPREF3185_01292</name>
</gene>
<dbReference type="Proteomes" id="UP000070224">
    <property type="component" value="Unassembled WGS sequence"/>
</dbReference>
<comment type="caution">
    <text evidence="1">The sequence shown here is derived from an EMBL/GenBank/DDBJ whole genome shotgun (WGS) entry which is preliminary data.</text>
</comment>
<reference evidence="2" key="1">
    <citation type="submission" date="2016-01" db="EMBL/GenBank/DDBJ databases">
        <authorList>
            <person name="Mitreva M."/>
            <person name="Pepin K.H."/>
            <person name="Mihindukulasuriya K.A."/>
            <person name="Fulton R."/>
            <person name="Fronick C."/>
            <person name="O'Laughlin M."/>
            <person name="Miner T."/>
            <person name="Herter B."/>
            <person name="Rosa B.A."/>
            <person name="Cordes M."/>
            <person name="Tomlinson C."/>
            <person name="Wollam A."/>
            <person name="Palsikar V.B."/>
            <person name="Mardis E.R."/>
            <person name="Wilson R.K."/>
        </authorList>
    </citation>
    <scope>NUCLEOTIDE SEQUENCE [LARGE SCALE GENOMIC DNA]</scope>
    <source>
        <strain evidence="2">KA00683</strain>
    </source>
</reference>